<dbReference type="OrthoDB" id="271325at2759"/>
<evidence type="ECO:0000259" key="9">
    <source>
        <dbReference type="PROSITE" id="PS50051"/>
    </source>
</evidence>
<protein>
    <recommendedName>
        <fullName evidence="1">DNA helicase</fullName>
        <ecNumber evidence="1">3.6.4.12</ecNumber>
    </recommendedName>
</protein>
<organism evidence="10 11">
    <name type="scientific">Trichuris trichiura</name>
    <name type="common">Whipworm</name>
    <name type="synonym">Trichocephalus trichiurus</name>
    <dbReference type="NCBI Taxonomy" id="36087"/>
    <lineage>
        <taxon>Eukaryota</taxon>
        <taxon>Metazoa</taxon>
        <taxon>Ecdysozoa</taxon>
        <taxon>Nematoda</taxon>
        <taxon>Enoplea</taxon>
        <taxon>Dorylaimia</taxon>
        <taxon>Trichinellida</taxon>
        <taxon>Trichuridae</taxon>
        <taxon>Trichuris</taxon>
    </lineage>
</organism>
<proteinExistence type="inferred from homology"/>
<evidence type="ECO:0000256" key="5">
    <source>
        <dbReference type="ARBA" id="ARBA00022840"/>
    </source>
</evidence>
<accession>A0A077ZGM0</accession>
<dbReference type="PROSITE" id="PS00847">
    <property type="entry name" value="MCM_1"/>
    <property type="match status" value="1"/>
</dbReference>
<keyword evidence="3 7" id="KW-0547">Nucleotide-binding</keyword>
<dbReference type="Proteomes" id="UP000030665">
    <property type="component" value="Unassembled WGS sequence"/>
</dbReference>
<dbReference type="PRINTS" id="PR01657">
    <property type="entry name" value="MCMFAMILY"/>
</dbReference>
<evidence type="ECO:0000256" key="7">
    <source>
        <dbReference type="RuleBase" id="RU004070"/>
    </source>
</evidence>
<comment type="similarity">
    <text evidence="7">Belongs to the MCM family.</text>
</comment>
<dbReference type="InterPro" id="IPR018525">
    <property type="entry name" value="MCM_CS"/>
</dbReference>
<reference evidence="10" key="1">
    <citation type="submission" date="2014-01" db="EMBL/GenBank/DDBJ databases">
        <authorList>
            <person name="Aslett M."/>
        </authorList>
    </citation>
    <scope>NUCLEOTIDE SEQUENCE</scope>
</reference>
<dbReference type="GO" id="GO:0016787">
    <property type="term" value="F:hydrolase activity"/>
    <property type="evidence" value="ECO:0007669"/>
    <property type="project" value="UniProtKB-KW"/>
</dbReference>
<gene>
    <name evidence="10" type="ORF">TTRE_0000783701</name>
</gene>
<dbReference type="EC" id="3.6.4.12" evidence="1"/>
<evidence type="ECO:0000256" key="6">
    <source>
        <dbReference type="ARBA" id="ARBA00023125"/>
    </source>
</evidence>
<evidence type="ECO:0000256" key="1">
    <source>
        <dbReference type="ARBA" id="ARBA00012551"/>
    </source>
</evidence>
<dbReference type="InterPro" id="IPR041562">
    <property type="entry name" value="MCM_lid"/>
</dbReference>
<feature type="region of interest" description="Disordered" evidence="8">
    <location>
        <begin position="357"/>
        <end position="379"/>
    </location>
</feature>
<dbReference type="Pfam" id="PF17855">
    <property type="entry name" value="MCM_lid"/>
    <property type="match status" value="1"/>
</dbReference>
<dbReference type="InterPro" id="IPR031327">
    <property type="entry name" value="MCM"/>
</dbReference>
<dbReference type="InterPro" id="IPR027417">
    <property type="entry name" value="P-loop_NTPase"/>
</dbReference>
<keyword evidence="4" id="KW-0347">Helicase</keyword>
<feature type="domain" description="MCM C-terminal AAA(+) ATPase" evidence="9">
    <location>
        <begin position="1"/>
        <end position="177"/>
    </location>
</feature>
<dbReference type="SUPFAM" id="SSF52540">
    <property type="entry name" value="P-loop containing nucleoside triphosphate hydrolases"/>
    <property type="match status" value="1"/>
</dbReference>
<dbReference type="GO" id="GO:0000724">
    <property type="term" value="P:double-strand break repair via homologous recombination"/>
    <property type="evidence" value="ECO:0007669"/>
    <property type="project" value="TreeGrafter"/>
</dbReference>
<keyword evidence="6 7" id="KW-0238">DNA-binding</keyword>
<evidence type="ECO:0000256" key="8">
    <source>
        <dbReference type="SAM" id="MobiDB-lite"/>
    </source>
</evidence>
<dbReference type="GO" id="GO:0006260">
    <property type="term" value="P:DNA replication"/>
    <property type="evidence" value="ECO:0007669"/>
    <property type="project" value="InterPro"/>
</dbReference>
<keyword evidence="4" id="KW-0378">Hydrolase</keyword>
<dbReference type="EMBL" id="HG806611">
    <property type="protein sequence ID" value="CDW59502.1"/>
    <property type="molecule type" value="Genomic_DNA"/>
</dbReference>
<dbReference type="InterPro" id="IPR001208">
    <property type="entry name" value="MCM_dom"/>
</dbReference>
<dbReference type="AlphaFoldDB" id="A0A077ZGM0"/>
<dbReference type="GO" id="GO:0017116">
    <property type="term" value="F:single-stranded DNA helicase activity"/>
    <property type="evidence" value="ECO:0007669"/>
    <property type="project" value="TreeGrafter"/>
</dbReference>
<keyword evidence="2" id="KW-0235">DNA replication</keyword>
<evidence type="ECO:0000256" key="3">
    <source>
        <dbReference type="ARBA" id="ARBA00022741"/>
    </source>
</evidence>
<evidence type="ECO:0000256" key="2">
    <source>
        <dbReference type="ARBA" id="ARBA00022705"/>
    </source>
</evidence>
<evidence type="ECO:0000313" key="11">
    <source>
        <dbReference type="Proteomes" id="UP000030665"/>
    </source>
</evidence>
<dbReference type="PANTHER" id="PTHR11630:SF48">
    <property type="entry name" value="DNA HELICASE MCM9"/>
    <property type="match status" value="1"/>
</dbReference>
<dbReference type="PROSITE" id="PS50051">
    <property type="entry name" value="MCM_2"/>
    <property type="match status" value="1"/>
</dbReference>
<dbReference type="Pfam" id="PF00493">
    <property type="entry name" value="MCM"/>
    <property type="match status" value="1"/>
</dbReference>
<dbReference type="STRING" id="36087.A0A077ZGM0"/>
<reference evidence="10" key="2">
    <citation type="submission" date="2014-03" db="EMBL/GenBank/DDBJ databases">
        <title>The whipworm genome and dual-species transcriptomics of an intimate host-pathogen interaction.</title>
        <authorList>
            <person name="Foth B.J."/>
            <person name="Tsai I.J."/>
            <person name="Reid A.J."/>
            <person name="Bancroft A.J."/>
            <person name="Nichol S."/>
            <person name="Tracey A."/>
            <person name="Holroyd N."/>
            <person name="Cotton J.A."/>
            <person name="Stanley E.J."/>
            <person name="Zarowiecki M."/>
            <person name="Liu J.Z."/>
            <person name="Huckvale T."/>
            <person name="Cooper P.J."/>
            <person name="Grencis R.K."/>
            <person name="Berriman M."/>
        </authorList>
    </citation>
    <scope>NUCLEOTIDE SEQUENCE [LARGE SCALE GENOMIC DNA]</scope>
</reference>
<name>A0A077ZGM0_TRITR</name>
<dbReference type="GO" id="GO:0005634">
    <property type="term" value="C:nucleus"/>
    <property type="evidence" value="ECO:0007669"/>
    <property type="project" value="UniProtKB-SubCell"/>
</dbReference>
<dbReference type="GO" id="GO:0003697">
    <property type="term" value="F:single-stranded DNA binding"/>
    <property type="evidence" value="ECO:0007669"/>
    <property type="project" value="TreeGrafter"/>
</dbReference>
<dbReference type="PANTHER" id="PTHR11630">
    <property type="entry name" value="DNA REPLICATION LICENSING FACTOR MCM FAMILY MEMBER"/>
    <property type="match status" value="1"/>
</dbReference>
<dbReference type="Gene3D" id="3.40.50.300">
    <property type="entry name" value="P-loop containing nucleotide triphosphate hydrolases"/>
    <property type="match status" value="1"/>
</dbReference>
<dbReference type="SMART" id="SM00350">
    <property type="entry name" value="MCM"/>
    <property type="match status" value="1"/>
</dbReference>
<evidence type="ECO:0000313" key="10">
    <source>
        <dbReference type="EMBL" id="CDW59502.1"/>
    </source>
</evidence>
<dbReference type="GO" id="GO:0005524">
    <property type="term" value="F:ATP binding"/>
    <property type="evidence" value="ECO:0007669"/>
    <property type="project" value="UniProtKB-KW"/>
</dbReference>
<sequence>MNSSQNISSLRAGTLLRGDCHLLMVGDPGTGKSQILKFAAGIAPRSVYTTGIGTSNAGLTCHAVKEQGEWQLEAGALPLACGGICCIDEFNTMKEADKEAIREAMEQQTVSVAKAGLVTKLNCRCSVMAACNFPENVGRAFHHDSMLSTPLLSRFDLVLYFNQANTDRWIRNVCKHLLRSQLLNSSRKRQCDQGGSHEALWSIAMLKDYVRLVRTLQPTITPDAERFVYPLSAHVRCVSLTLLFLSVLSQYFLKQRAKNRREEGLTTVRMMDSLVRLSQAHARLMFREEVTVLDALVATSLVELTMQSRETIVGDAFLETPDVVQSVFPENAEEDYAHFASSMLRALDLEGEVQLEQSFTQSSGDGEKPDELGSADASNALSSIERKLKRFRYTESGE</sequence>
<keyword evidence="5 7" id="KW-0067">ATP-binding</keyword>
<dbReference type="GO" id="GO:0042555">
    <property type="term" value="C:MCM complex"/>
    <property type="evidence" value="ECO:0007669"/>
    <property type="project" value="TreeGrafter"/>
</dbReference>
<evidence type="ECO:0000256" key="4">
    <source>
        <dbReference type="ARBA" id="ARBA00022806"/>
    </source>
</evidence>
<keyword evidence="11" id="KW-1185">Reference proteome</keyword>